<evidence type="ECO:0000313" key="1">
    <source>
        <dbReference type="EMBL" id="EOH95822.1"/>
    </source>
</evidence>
<dbReference type="AlphaFoldDB" id="R2QGY5"/>
<dbReference type="EMBL" id="ASWB01000003">
    <property type="protein sequence ID" value="EOT66309.1"/>
    <property type="molecule type" value="Genomic_DNA"/>
</dbReference>
<keyword evidence="4" id="KW-1185">Reference proteome</keyword>
<dbReference type="Proteomes" id="UP000013781">
    <property type="component" value="Unassembled WGS sequence"/>
</dbReference>
<dbReference type="Proteomes" id="UP000014157">
    <property type="component" value="Unassembled WGS sequence"/>
</dbReference>
<accession>R2QGY5</accession>
<evidence type="ECO:0000313" key="4">
    <source>
        <dbReference type="Proteomes" id="UP000014157"/>
    </source>
</evidence>
<evidence type="ECO:0000313" key="2">
    <source>
        <dbReference type="EMBL" id="EOT66309.1"/>
    </source>
</evidence>
<protein>
    <submittedName>
        <fullName evidence="1">Uncharacterized protein</fullName>
    </submittedName>
</protein>
<dbReference type="STRING" id="155617.RV09_GL002397"/>
<reference evidence="2 4" key="2">
    <citation type="submission" date="2013-03" db="EMBL/GenBank/DDBJ databases">
        <title>The Genome Sequence of Enterococcus moraviensis BAA-383 (PacBio/Illumina hybrid assembly).</title>
        <authorList>
            <consortium name="The Broad Institute Genomics Platform"/>
            <consortium name="The Broad Institute Genome Sequencing Center for Infectious Disease"/>
            <person name="Earl A."/>
            <person name="Russ C."/>
            <person name="Gilmore M."/>
            <person name="Surin D."/>
            <person name="Walker B."/>
            <person name="Young S."/>
            <person name="Zeng Q."/>
            <person name="Gargeya S."/>
            <person name="Fitzgerald M."/>
            <person name="Haas B."/>
            <person name="Abouelleil A."/>
            <person name="Allen A.W."/>
            <person name="Alvarado L."/>
            <person name="Arachchi H.M."/>
            <person name="Berlin A.M."/>
            <person name="Chapman S.B."/>
            <person name="Gainer-Dewar J."/>
            <person name="Goldberg J."/>
            <person name="Griggs A."/>
            <person name="Gujja S."/>
            <person name="Hansen M."/>
            <person name="Howarth C."/>
            <person name="Imamovic A."/>
            <person name="Ireland A."/>
            <person name="Larimer J."/>
            <person name="McCowan C."/>
            <person name="Murphy C."/>
            <person name="Pearson M."/>
            <person name="Poon T.W."/>
            <person name="Priest M."/>
            <person name="Roberts A."/>
            <person name="Saif S."/>
            <person name="Shea T."/>
            <person name="Sisk P."/>
            <person name="Sykes S."/>
            <person name="Wortman J."/>
            <person name="Nusbaum C."/>
            <person name="Birren B."/>
        </authorList>
    </citation>
    <scope>NUCLEOTIDE SEQUENCE [LARGE SCALE GENOMIC DNA]</scope>
    <source>
        <strain evidence="2 4">ATCC BAA-383</strain>
    </source>
</reference>
<gene>
    <name evidence="2" type="ORF">I586_02580</name>
    <name evidence="1" type="ORF">UAY_03248</name>
</gene>
<sequence length="67" mass="7347">MNNEITTEVLAKAIDETKDTVQNKNIGSKLRLDISNKKQDYQIINKAASDEDSQLNAMAIAPIVNGT</sequence>
<name>R2QGY5_9ENTE</name>
<dbReference type="HOGENOM" id="CLU_175908_0_0_9"/>
<reference evidence="1 3" key="1">
    <citation type="submission" date="2013-02" db="EMBL/GenBank/DDBJ databases">
        <title>The Genome Sequence of Enterococcus moraviensis BAA-383.</title>
        <authorList>
            <consortium name="The Broad Institute Genome Sequencing Platform"/>
            <consortium name="The Broad Institute Genome Sequencing Center for Infectious Disease"/>
            <person name="Earl A.M."/>
            <person name="Gilmore M.S."/>
            <person name="Lebreton F."/>
            <person name="Walker B."/>
            <person name="Young S.K."/>
            <person name="Zeng Q."/>
            <person name="Gargeya S."/>
            <person name="Fitzgerald M."/>
            <person name="Haas B."/>
            <person name="Abouelleil A."/>
            <person name="Alvarado L."/>
            <person name="Arachchi H.M."/>
            <person name="Berlin A.M."/>
            <person name="Chapman S.B."/>
            <person name="Dewar J."/>
            <person name="Goldberg J."/>
            <person name="Griggs A."/>
            <person name="Gujja S."/>
            <person name="Hansen M."/>
            <person name="Howarth C."/>
            <person name="Imamovic A."/>
            <person name="Larimer J."/>
            <person name="McCowan C."/>
            <person name="Murphy C."/>
            <person name="Neiman D."/>
            <person name="Pearson M."/>
            <person name="Priest M."/>
            <person name="Roberts A."/>
            <person name="Saif S."/>
            <person name="Shea T."/>
            <person name="Sisk P."/>
            <person name="Sykes S."/>
            <person name="Wortman J."/>
            <person name="Nusbaum C."/>
            <person name="Birren B."/>
        </authorList>
    </citation>
    <scope>NUCLEOTIDE SEQUENCE [LARGE SCALE GENOMIC DNA]</scope>
    <source>
        <strain evidence="1 3">ATCC BAA-383</strain>
    </source>
</reference>
<dbReference type="RefSeq" id="WP_010766558.1">
    <property type="nucleotide sequence ID" value="NZ_ASWB01000003.1"/>
</dbReference>
<proteinExistence type="predicted"/>
<comment type="caution">
    <text evidence="1">The sequence shown here is derived from an EMBL/GenBank/DDBJ whole genome shotgun (WGS) entry which is preliminary data.</text>
</comment>
<dbReference type="PATRIC" id="fig|1158609.3.peg.3169"/>
<organism evidence="1 3">
    <name type="scientific">Enterococcus moraviensis ATCC BAA-383</name>
    <dbReference type="NCBI Taxonomy" id="1158609"/>
    <lineage>
        <taxon>Bacteria</taxon>
        <taxon>Bacillati</taxon>
        <taxon>Bacillota</taxon>
        <taxon>Bacilli</taxon>
        <taxon>Lactobacillales</taxon>
        <taxon>Enterococcaceae</taxon>
        <taxon>Enterococcus</taxon>
    </lineage>
</organism>
<dbReference type="EMBL" id="AJAS01000026">
    <property type="protein sequence ID" value="EOH95822.1"/>
    <property type="molecule type" value="Genomic_DNA"/>
</dbReference>
<evidence type="ECO:0000313" key="3">
    <source>
        <dbReference type="Proteomes" id="UP000013781"/>
    </source>
</evidence>